<feature type="compositionally biased region" description="Polar residues" evidence="1">
    <location>
        <begin position="345"/>
        <end position="355"/>
    </location>
</feature>
<dbReference type="Proteomes" id="UP001292094">
    <property type="component" value="Unassembled WGS sequence"/>
</dbReference>
<gene>
    <name evidence="2" type="ORF">Pmani_006845</name>
</gene>
<dbReference type="GO" id="GO:0005121">
    <property type="term" value="F:Toll binding"/>
    <property type="evidence" value="ECO:0007669"/>
    <property type="project" value="TreeGrafter"/>
</dbReference>
<dbReference type="Gene3D" id="2.10.90.10">
    <property type="entry name" value="Cystine-knot cytokines"/>
    <property type="match status" value="1"/>
</dbReference>
<dbReference type="GO" id="GO:0008083">
    <property type="term" value="F:growth factor activity"/>
    <property type="evidence" value="ECO:0007669"/>
    <property type="project" value="TreeGrafter"/>
</dbReference>
<feature type="region of interest" description="Disordered" evidence="1">
    <location>
        <begin position="212"/>
        <end position="232"/>
    </location>
</feature>
<evidence type="ECO:0000256" key="1">
    <source>
        <dbReference type="SAM" id="MobiDB-lite"/>
    </source>
</evidence>
<evidence type="ECO:0000313" key="3">
    <source>
        <dbReference type="Proteomes" id="UP001292094"/>
    </source>
</evidence>
<comment type="caution">
    <text evidence="2">The sequence shown here is derived from an EMBL/GenBank/DDBJ whole genome shotgun (WGS) entry which is preliminary data.</text>
</comment>
<dbReference type="PANTHER" id="PTHR23199:SF7">
    <property type="entry name" value="RE45222P"/>
    <property type="match status" value="1"/>
</dbReference>
<protein>
    <submittedName>
        <fullName evidence="2">Uncharacterized protein</fullName>
    </submittedName>
</protein>
<evidence type="ECO:0000313" key="2">
    <source>
        <dbReference type="EMBL" id="KAK4322386.1"/>
    </source>
</evidence>
<dbReference type="InterPro" id="IPR029034">
    <property type="entry name" value="Cystine-knot_cytokine"/>
</dbReference>
<dbReference type="SUPFAM" id="SSF57501">
    <property type="entry name" value="Cystine-knot cytokines"/>
    <property type="match status" value="1"/>
</dbReference>
<keyword evidence="3" id="KW-1185">Reference proteome</keyword>
<reference evidence="2" key="1">
    <citation type="submission" date="2023-11" db="EMBL/GenBank/DDBJ databases">
        <title>Genome assemblies of two species of porcelain crab, Petrolisthes cinctipes and Petrolisthes manimaculis (Anomura: Porcellanidae).</title>
        <authorList>
            <person name="Angst P."/>
        </authorList>
    </citation>
    <scope>NUCLEOTIDE SEQUENCE</scope>
    <source>
        <strain evidence="2">PB745_02</strain>
        <tissue evidence="2">Gill</tissue>
    </source>
</reference>
<dbReference type="GO" id="GO:0045087">
    <property type="term" value="P:innate immune response"/>
    <property type="evidence" value="ECO:0007669"/>
    <property type="project" value="TreeGrafter"/>
</dbReference>
<dbReference type="AlphaFoldDB" id="A0AAE1UJ79"/>
<accession>A0AAE1UJ79</accession>
<dbReference type="EMBL" id="JAWZYT010000520">
    <property type="protein sequence ID" value="KAK4322386.1"/>
    <property type="molecule type" value="Genomic_DNA"/>
</dbReference>
<dbReference type="InterPro" id="IPR052444">
    <property type="entry name" value="Spz/Toll_ligand-like"/>
</dbReference>
<proteinExistence type="predicted"/>
<organism evidence="2 3">
    <name type="scientific">Petrolisthes manimaculis</name>
    <dbReference type="NCBI Taxonomy" id="1843537"/>
    <lineage>
        <taxon>Eukaryota</taxon>
        <taxon>Metazoa</taxon>
        <taxon>Ecdysozoa</taxon>
        <taxon>Arthropoda</taxon>
        <taxon>Crustacea</taxon>
        <taxon>Multicrustacea</taxon>
        <taxon>Malacostraca</taxon>
        <taxon>Eumalacostraca</taxon>
        <taxon>Eucarida</taxon>
        <taxon>Decapoda</taxon>
        <taxon>Pleocyemata</taxon>
        <taxon>Anomura</taxon>
        <taxon>Galatheoidea</taxon>
        <taxon>Porcellanidae</taxon>
        <taxon>Petrolisthes</taxon>
    </lineage>
</organism>
<dbReference type="PANTHER" id="PTHR23199">
    <property type="entry name" value="NEUROTROPHIN 1-RELATED"/>
    <property type="match status" value="1"/>
</dbReference>
<sequence>MIRTAVFLPPTTQVVVIGSGGAGGQGDHLQGADYPEGYYPFEEAPAKIPPKVRKPPYLQSKVPCPGTLESKEQQEQSLDNLCGDLNDGLLPLNPLGQSILGHSYPFDLIKNKTLDFFSKTLPILKEDNTLPKVAKLRSKNVPLRDQFRVIRRPIRSAGEEEPASAPLNAAPEETGEEEMKALVEGRGARAFCDDNWGLFCLIYNTVSGKSSTEGVAQDRHDDPTSNLNSLGGGVQPLTPCPSAVEYITPVFARNYQGMWRYVVQIPYEGYFTQTVEVTQCLSPKCHYLAGACLASPRWVSLLVAEVYYPDALFPASPPRPDFSRAAVSTKRPPSSRFQSFHHRQGPSNTSPQDPSTPHYCDGHDEIGCFQVRLYYDWFLIPGSCKCWKQDYFAQFAYRK</sequence>
<name>A0AAE1UJ79_9EUCA</name>
<dbReference type="GO" id="GO:0021556">
    <property type="term" value="P:central nervous system formation"/>
    <property type="evidence" value="ECO:0007669"/>
    <property type="project" value="TreeGrafter"/>
</dbReference>
<feature type="region of interest" description="Disordered" evidence="1">
    <location>
        <begin position="323"/>
        <end position="357"/>
    </location>
</feature>
<feature type="region of interest" description="Disordered" evidence="1">
    <location>
        <begin position="155"/>
        <end position="175"/>
    </location>
</feature>
<dbReference type="GO" id="GO:0005576">
    <property type="term" value="C:extracellular region"/>
    <property type="evidence" value="ECO:0007669"/>
    <property type="project" value="TreeGrafter"/>
</dbReference>